<evidence type="ECO:0000259" key="17">
    <source>
        <dbReference type="PROSITE" id="PS50142"/>
    </source>
</evidence>
<dbReference type="InterPro" id="IPR014001">
    <property type="entry name" value="Helicase_ATP-bd"/>
</dbReference>
<dbReference type="CDD" id="cd18034">
    <property type="entry name" value="DEXHc_dicer"/>
    <property type="match status" value="1"/>
</dbReference>
<keyword evidence="7" id="KW-0378">Hydrolase</keyword>
<evidence type="ECO:0000256" key="15">
    <source>
        <dbReference type="SAM" id="MobiDB-lite"/>
    </source>
</evidence>
<evidence type="ECO:0000256" key="2">
    <source>
        <dbReference type="ARBA" id="ARBA00001946"/>
    </source>
</evidence>
<dbReference type="GO" id="GO:0005524">
    <property type="term" value="F:ATP binding"/>
    <property type="evidence" value="ECO:0007669"/>
    <property type="project" value="UniProtKB-KW"/>
</dbReference>
<evidence type="ECO:0000256" key="4">
    <source>
        <dbReference type="ARBA" id="ARBA00022723"/>
    </source>
</evidence>
<evidence type="ECO:0000256" key="6">
    <source>
        <dbReference type="ARBA" id="ARBA00022741"/>
    </source>
</evidence>
<comment type="cofactor">
    <cofactor evidence="1">
        <name>Mn(2+)</name>
        <dbReference type="ChEBI" id="CHEBI:29035"/>
    </cofactor>
</comment>
<dbReference type="PROSITE" id="PS51194">
    <property type="entry name" value="HELICASE_CTER"/>
    <property type="match status" value="1"/>
</dbReference>
<dbReference type="SMART" id="SM00487">
    <property type="entry name" value="DEXDc"/>
    <property type="match status" value="1"/>
</dbReference>
<dbReference type="SMART" id="SM00535">
    <property type="entry name" value="RIBOc"/>
    <property type="match status" value="2"/>
</dbReference>
<dbReference type="SMART" id="SM00490">
    <property type="entry name" value="HELICc"/>
    <property type="match status" value="1"/>
</dbReference>
<evidence type="ECO:0000259" key="18">
    <source>
        <dbReference type="PROSITE" id="PS51192"/>
    </source>
</evidence>
<feature type="domain" description="DRBM" evidence="16">
    <location>
        <begin position="1365"/>
        <end position="1430"/>
    </location>
</feature>
<dbReference type="GO" id="GO:0030422">
    <property type="term" value="P:siRNA processing"/>
    <property type="evidence" value="ECO:0007669"/>
    <property type="project" value="TreeGrafter"/>
</dbReference>
<dbReference type="InterPro" id="IPR000999">
    <property type="entry name" value="RNase_III_dom"/>
</dbReference>
<dbReference type="Gene3D" id="1.10.1520.10">
    <property type="entry name" value="Ribonuclease III domain"/>
    <property type="match status" value="2"/>
</dbReference>
<evidence type="ECO:0000259" key="20">
    <source>
        <dbReference type="PROSITE" id="PS51327"/>
    </source>
</evidence>
<dbReference type="EMBL" id="JAFIMR010000010">
    <property type="protein sequence ID" value="KAI1873396.1"/>
    <property type="molecule type" value="Genomic_DNA"/>
</dbReference>
<dbReference type="InterPro" id="IPR038248">
    <property type="entry name" value="Dicer_dimer_sf"/>
</dbReference>
<comment type="cofactor">
    <cofactor evidence="2">
        <name>Mg(2+)</name>
        <dbReference type="ChEBI" id="CHEBI:18420"/>
    </cofactor>
</comment>
<feature type="compositionally biased region" description="Low complexity" evidence="15">
    <location>
        <begin position="21"/>
        <end position="33"/>
    </location>
</feature>
<dbReference type="Gene3D" id="3.30.160.380">
    <property type="entry name" value="Dicer dimerisation domain"/>
    <property type="match status" value="1"/>
</dbReference>
<dbReference type="PANTHER" id="PTHR14950:SF37">
    <property type="entry name" value="ENDORIBONUCLEASE DICER"/>
    <property type="match status" value="1"/>
</dbReference>
<dbReference type="PANTHER" id="PTHR14950">
    <property type="entry name" value="DICER-RELATED"/>
    <property type="match status" value="1"/>
</dbReference>
<dbReference type="GO" id="GO:0004525">
    <property type="term" value="F:ribonuclease III activity"/>
    <property type="evidence" value="ECO:0007669"/>
    <property type="project" value="InterPro"/>
</dbReference>
<evidence type="ECO:0000256" key="12">
    <source>
        <dbReference type="ARBA" id="ARBA00023118"/>
    </source>
</evidence>
<evidence type="ECO:0000313" key="22">
    <source>
        <dbReference type="Proteomes" id="UP000829685"/>
    </source>
</evidence>
<dbReference type="GO" id="GO:0046872">
    <property type="term" value="F:metal ion binding"/>
    <property type="evidence" value="ECO:0007669"/>
    <property type="project" value="UniProtKB-KW"/>
</dbReference>
<dbReference type="PROSITE" id="PS51327">
    <property type="entry name" value="DICER_DSRBF"/>
    <property type="match status" value="1"/>
</dbReference>
<gene>
    <name evidence="21" type="ORF">JX265_005018</name>
</gene>
<keyword evidence="10" id="KW-0460">Magnesium</keyword>
<evidence type="ECO:0000256" key="7">
    <source>
        <dbReference type="ARBA" id="ARBA00022801"/>
    </source>
</evidence>
<protein>
    <recommendedName>
        <fullName evidence="23">Dicer-like protein 2</fullName>
    </recommendedName>
</protein>
<keyword evidence="6" id="KW-0547">Nucleotide-binding</keyword>
<dbReference type="GO" id="GO:0004386">
    <property type="term" value="F:helicase activity"/>
    <property type="evidence" value="ECO:0007669"/>
    <property type="project" value="UniProtKB-KW"/>
</dbReference>
<dbReference type="GO" id="GO:0003723">
    <property type="term" value="F:RNA binding"/>
    <property type="evidence" value="ECO:0007669"/>
    <property type="project" value="UniProtKB-UniRule"/>
</dbReference>
<feature type="domain" description="Helicase C-terminal" evidence="19">
    <location>
        <begin position="417"/>
        <end position="598"/>
    </location>
</feature>
<sequence>MAFNSNDDMSMRPGVADIRNASDSSEGFASSGSRVESPVSEEITGPASPPPAGDQVVQEENIIHARAYQLEMLEESLKRNVIVVMDTGSGKTQVAILRMRAALENSPSGKIVWFLVPTVALCYQQLQVIQSQIPGVQSKPLTGNDGIDTWSNTSIWNAFLENVSIVVSTYQVLSQALDHAFVQTDSLSLLVFDEAHNCVGDSPGRKIMTRYQENKQAGIPVPAILGLTASPTINASTSGLEIIERTLDAVCRTPTRHRAELLRQVKRPVMFPVPYGPGLNQNDPGIETQTMRSLMQAYLDLDINNDPYIVRKLAENTERSYLELQRAWMKQDTYVFKQMASFCRKSTEIRCELGPWAADYYIRSAITQYLDYANKSSQNNSAWELAEKRYLAGVLQKVELAQADHRDNLQVSSKVTKLIEQLVSCPANVQGIVFVKETATTHVLQRLLSMHKLTRTRFRTGSMVGASRYEARKRDVGELNRNDGLVDLELFRSGKLDILIATSVLEEGIDVPACNLVVCFDRPTHLKSFIQRRGRARMRESKLILMYDISSDSHMAWEKHEEEMRQHYEDQSRELKKLKAIEDAEIPSVAPLYTKHARARLELDDAKGHLDHFCGVIASREFVEWRPYYIITKVPYTRAKFEPPQVKATVVLPNSLPAHLRRIDGNDVWYSEKNACKDAAFEAYKRLYEAGLVNENLMPLKGDDLVEGLESRLPEIEVDERWNPWPHVARAWSGSQYHRYPVQLLDRSNAVLAEFSMVSPVQLPSIPIFDVFWGNKSWKVKISQRMETVVDLSRTAEETMALITLAYGHRFEVEDGRQHVIQFHSHGKPISRKDLGSQTITSGFLAQENGELQYLIRKTMNNSPYFYGEFLPSEPSYDLVRKKRSNYEEAFLQENPFDGPWLALKRWPRRRDFLHEIRQDAKPEQRSAKPYEYIWPAAHCRMDSTPIVNVQFASLIPSITHILEIYLLGQELSTNTDFKELAFNDLRLLVTAISASSAREADDYQRLEFLGDVLLKLLSTISVAVNRPHFPEGYLSKMRVRMLSNSRLCKSSRDFGLARFIHTKEFTGHKWRPFYVDELASKEGVSGKRTMSTKILADVVESLTGAAYVDGGLGYNGLDKALRCLRLLIPGDVWRGLDEGRTALLSLRESKSKLPPTLAPLESLLGYSFSCKSLLVESMTHSSFNLASSNEQSLERLEFIGDAILDYLIVMELWERNLPESRMSPLRAACVNADLVGFLGMEWSTSQHTANIENAVAVPTEFKIPFWKFMRHSSEAVGAVQKAAEERHALERDAILQAISSSSVYPWVLLSHIHIPKFFSDIFESVLAAVWLDSGDMSVCRSLLERIGILPFLRRILEDNVDVTHPKNKLGEIAGQRLVEYEVGLVTAEEAAYVCKVFVGDELVVEVGGGNHKDEVITKAAEKAYEVLRARSDAEADAMEVDA</sequence>
<dbReference type="Pfam" id="PF03368">
    <property type="entry name" value="Dicer_dimer"/>
    <property type="match status" value="1"/>
</dbReference>
<keyword evidence="8" id="KW-0347">Helicase</keyword>
<evidence type="ECO:0000256" key="9">
    <source>
        <dbReference type="ARBA" id="ARBA00022840"/>
    </source>
</evidence>
<feature type="region of interest" description="Disordered" evidence="15">
    <location>
        <begin position="1"/>
        <end position="54"/>
    </location>
</feature>
<evidence type="ECO:0000256" key="8">
    <source>
        <dbReference type="ARBA" id="ARBA00022806"/>
    </source>
</evidence>
<evidence type="ECO:0000256" key="10">
    <source>
        <dbReference type="ARBA" id="ARBA00022842"/>
    </source>
</evidence>
<evidence type="ECO:0000256" key="5">
    <source>
        <dbReference type="ARBA" id="ARBA00022737"/>
    </source>
</evidence>
<dbReference type="SUPFAM" id="SSF54768">
    <property type="entry name" value="dsRNA-binding domain-like"/>
    <property type="match status" value="1"/>
</dbReference>
<accession>A0A9P9WP96</accession>
<evidence type="ECO:0000313" key="21">
    <source>
        <dbReference type="EMBL" id="KAI1873396.1"/>
    </source>
</evidence>
<feature type="domain" description="Helicase ATP-binding" evidence="18">
    <location>
        <begin position="72"/>
        <end position="249"/>
    </location>
</feature>
<keyword evidence="3" id="KW-0930">Antiviral protein</keyword>
<dbReference type="InterPro" id="IPR005034">
    <property type="entry name" value="Dicer_dimerisation"/>
</dbReference>
<reference evidence="21" key="1">
    <citation type="submission" date="2021-03" db="EMBL/GenBank/DDBJ databases">
        <title>Revisited historic fungal species revealed as producer of novel bioactive compounds through whole genome sequencing and comparative genomics.</title>
        <authorList>
            <person name="Vignolle G.A."/>
            <person name="Hochenegger N."/>
            <person name="Mach R.L."/>
            <person name="Mach-Aigner A.R."/>
            <person name="Javad Rahimi M."/>
            <person name="Salim K.A."/>
            <person name="Chan C.M."/>
            <person name="Lim L.B.L."/>
            <person name="Cai F."/>
            <person name="Druzhinina I.S."/>
            <person name="U'Ren J.M."/>
            <person name="Derntl C."/>
        </authorList>
    </citation>
    <scope>NUCLEOTIDE SEQUENCE</scope>
    <source>
        <strain evidence="21">TUCIM 5799</strain>
    </source>
</reference>
<dbReference type="PROSITE" id="PS50142">
    <property type="entry name" value="RNASE_3_2"/>
    <property type="match status" value="2"/>
</dbReference>
<evidence type="ECO:0000259" key="19">
    <source>
        <dbReference type="PROSITE" id="PS51194"/>
    </source>
</evidence>
<dbReference type="InterPro" id="IPR027417">
    <property type="entry name" value="P-loop_NTPase"/>
</dbReference>
<evidence type="ECO:0000256" key="13">
    <source>
        <dbReference type="ARBA" id="ARBA00023211"/>
    </source>
</evidence>
<dbReference type="InterPro" id="IPR014720">
    <property type="entry name" value="dsRBD_dom"/>
</dbReference>
<dbReference type="Pfam" id="PF00636">
    <property type="entry name" value="Ribonuclease_3"/>
    <property type="match status" value="2"/>
</dbReference>
<evidence type="ECO:0008006" key="23">
    <source>
        <dbReference type="Google" id="ProtNLM"/>
    </source>
</evidence>
<dbReference type="CDD" id="cd18802">
    <property type="entry name" value="SF2_C_dicer"/>
    <property type="match status" value="1"/>
</dbReference>
<dbReference type="SUPFAM" id="SSF52540">
    <property type="entry name" value="P-loop containing nucleoside triphosphate hydrolases"/>
    <property type="match status" value="1"/>
</dbReference>
<keyword evidence="22" id="KW-1185">Reference proteome</keyword>
<dbReference type="SUPFAM" id="SSF69065">
    <property type="entry name" value="RNase III domain-like"/>
    <property type="match status" value="2"/>
</dbReference>
<dbReference type="PROSITE" id="PS51192">
    <property type="entry name" value="HELICASE_ATP_BIND_1"/>
    <property type="match status" value="1"/>
</dbReference>
<comment type="similarity">
    <text evidence="14">Belongs to the helicase family. Dicer subfamily.</text>
</comment>
<feature type="domain" description="RNase III" evidence="17">
    <location>
        <begin position="1158"/>
        <end position="1335"/>
    </location>
</feature>
<evidence type="ECO:0000256" key="1">
    <source>
        <dbReference type="ARBA" id="ARBA00001936"/>
    </source>
</evidence>
<keyword evidence="5" id="KW-0677">Repeat</keyword>
<organism evidence="21 22">
    <name type="scientific">Neoarthrinium moseri</name>
    <dbReference type="NCBI Taxonomy" id="1658444"/>
    <lineage>
        <taxon>Eukaryota</taxon>
        <taxon>Fungi</taxon>
        <taxon>Dikarya</taxon>
        <taxon>Ascomycota</taxon>
        <taxon>Pezizomycotina</taxon>
        <taxon>Sordariomycetes</taxon>
        <taxon>Xylariomycetidae</taxon>
        <taxon>Amphisphaeriales</taxon>
        <taxon>Apiosporaceae</taxon>
        <taxon>Neoarthrinium</taxon>
    </lineage>
</organism>
<dbReference type="Pfam" id="PF00270">
    <property type="entry name" value="DEAD"/>
    <property type="match status" value="1"/>
</dbReference>
<proteinExistence type="inferred from homology"/>
<dbReference type="CDD" id="cd00593">
    <property type="entry name" value="RIBOc"/>
    <property type="match status" value="2"/>
</dbReference>
<dbReference type="InterPro" id="IPR036389">
    <property type="entry name" value="RNase_III_sf"/>
</dbReference>
<keyword evidence="4" id="KW-0479">Metal-binding</keyword>
<name>A0A9P9WP96_9PEZI</name>
<evidence type="ECO:0000256" key="11">
    <source>
        <dbReference type="ARBA" id="ARBA00022884"/>
    </source>
</evidence>
<dbReference type="Proteomes" id="UP000829685">
    <property type="component" value="Unassembled WGS sequence"/>
</dbReference>
<dbReference type="InterPro" id="IPR011545">
    <property type="entry name" value="DEAD/DEAH_box_helicase_dom"/>
</dbReference>
<keyword evidence="9" id="KW-0067">ATP-binding</keyword>
<dbReference type="Pfam" id="PF00271">
    <property type="entry name" value="Helicase_C"/>
    <property type="match status" value="1"/>
</dbReference>
<evidence type="ECO:0000259" key="16">
    <source>
        <dbReference type="PROSITE" id="PS50137"/>
    </source>
</evidence>
<dbReference type="PROSITE" id="PS50137">
    <property type="entry name" value="DS_RBD"/>
    <property type="match status" value="1"/>
</dbReference>
<keyword evidence="13" id="KW-0464">Manganese</keyword>
<dbReference type="GO" id="GO:0051607">
    <property type="term" value="P:defense response to virus"/>
    <property type="evidence" value="ECO:0007669"/>
    <property type="project" value="UniProtKB-KW"/>
</dbReference>
<keyword evidence="11 14" id="KW-0694">RNA-binding</keyword>
<dbReference type="GO" id="GO:0005737">
    <property type="term" value="C:cytoplasm"/>
    <property type="evidence" value="ECO:0007669"/>
    <property type="project" value="TreeGrafter"/>
</dbReference>
<feature type="domain" description="RNase III" evidence="17">
    <location>
        <begin position="981"/>
        <end position="1112"/>
    </location>
</feature>
<comment type="caution">
    <text evidence="21">The sequence shown here is derived from an EMBL/GenBank/DDBJ whole genome shotgun (WGS) entry which is preliminary data.</text>
</comment>
<dbReference type="GO" id="GO:0005634">
    <property type="term" value="C:nucleus"/>
    <property type="evidence" value="ECO:0007669"/>
    <property type="project" value="TreeGrafter"/>
</dbReference>
<dbReference type="GO" id="GO:0050688">
    <property type="term" value="P:regulation of defense response to virus"/>
    <property type="evidence" value="ECO:0007669"/>
    <property type="project" value="UniProtKB-KW"/>
</dbReference>
<evidence type="ECO:0000256" key="3">
    <source>
        <dbReference type="ARBA" id="ARBA00022721"/>
    </source>
</evidence>
<dbReference type="InterPro" id="IPR001650">
    <property type="entry name" value="Helicase_C-like"/>
</dbReference>
<dbReference type="Gene3D" id="3.40.50.300">
    <property type="entry name" value="P-loop containing nucleotide triphosphate hydrolases"/>
    <property type="match status" value="2"/>
</dbReference>
<feature type="domain" description="Dicer dsRNA-binding fold" evidence="20">
    <location>
        <begin position="606"/>
        <end position="707"/>
    </location>
</feature>
<evidence type="ECO:0000256" key="14">
    <source>
        <dbReference type="PROSITE-ProRule" id="PRU00657"/>
    </source>
</evidence>
<keyword evidence="12" id="KW-0051">Antiviral defense</keyword>